<evidence type="ECO:0000256" key="2">
    <source>
        <dbReference type="ARBA" id="ARBA00010792"/>
    </source>
</evidence>
<organism evidence="9">
    <name type="scientific">Thermohahella caldifontis</name>
    <dbReference type="NCBI Taxonomy" id="3142973"/>
    <lineage>
        <taxon>Bacteria</taxon>
        <taxon>Pseudomonadati</taxon>
        <taxon>Pseudomonadota</taxon>
        <taxon>Gammaproteobacteria</taxon>
        <taxon>Oceanospirillales</taxon>
        <taxon>Hahellaceae</taxon>
        <taxon>Thermohahella</taxon>
    </lineage>
</organism>
<feature type="transmembrane region" description="Helical" evidence="7">
    <location>
        <begin position="142"/>
        <end position="165"/>
    </location>
</feature>
<dbReference type="InterPro" id="IPR032816">
    <property type="entry name" value="VTT_dom"/>
</dbReference>
<evidence type="ECO:0000256" key="5">
    <source>
        <dbReference type="ARBA" id="ARBA00022989"/>
    </source>
</evidence>
<dbReference type="InterPro" id="IPR000326">
    <property type="entry name" value="PAP2/HPO"/>
</dbReference>
<evidence type="ECO:0000259" key="8">
    <source>
        <dbReference type="SMART" id="SM00014"/>
    </source>
</evidence>
<proteinExistence type="inferred from homology"/>
<feature type="transmembrane region" description="Helical" evidence="7">
    <location>
        <begin position="57"/>
        <end position="82"/>
    </location>
</feature>
<dbReference type="Gene3D" id="1.20.144.10">
    <property type="entry name" value="Phosphatidic acid phosphatase type 2/haloperoxidase"/>
    <property type="match status" value="1"/>
</dbReference>
<sequence>MDGQVFLDWLNAHPDWITFAVAFLSLVESLAIAGMIVPGVVLLFGAAGLAGSAGIPVWEILVAGVVGALLGDGISFALGRIFHERIRTLWPLNRYPNLLDQGERFFHQHGGKSIVLGRFVGPLRAIMPLVAGMFGMPAGRFLLFNFISALGWAPVYLLPGYGVGLSVSDERTVPPGFYPTLISLVLLLGALAGLFSLLHWHVRPEGRFYNWLVRHARQWAVVRLWMRRMASYRHGYPEYPLPSLLLALSSLVAFALLALLVVHGHRIWILNQWIAGEVTVLQALGVRSAMAVITTLGDPAFLYLGFMAIVAGLWVTGRHWQAAVGVMLTGLMTHLSTSAMKQAFGIVRPDGGAVFHSGAFPSGHAVGATVLTGLLATFIARERPRRERWRIYLMAAPFPLLVGISRVVLGVHWMTDVAGGWLWGLFLVATFRVLFSPLDRRPVWPGTQGYRMVLAVAVLWLAYAVLRLPDTLHLYGAGITLPS</sequence>
<accession>A0AB39V1Q2</accession>
<dbReference type="EMBL" id="CP154858">
    <property type="protein sequence ID" value="XDT74046.1"/>
    <property type="molecule type" value="Genomic_DNA"/>
</dbReference>
<dbReference type="SUPFAM" id="SSF48317">
    <property type="entry name" value="Acid phosphatase/Vanadium-dependent haloperoxidase"/>
    <property type="match status" value="1"/>
</dbReference>
<dbReference type="AlphaFoldDB" id="A0AB39V1Q2"/>
<gene>
    <name evidence="9" type="ORF">AAIA72_16505</name>
</gene>
<feature type="transmembrane region" description="Helical" evidence="7">
    <location>
        <begin position="300"/>
        <end position="317"/>
    </location>
</feature>
<feature type="transmembrane region" description="Helical" evidence="7">
    <location>
        <begin position="239"/>
        <end position="262"/>
    </location>
</feature>
<feature type="transmembrane region" description="Helical" evidence="7">
    <location>
        <begin position="16"/>
        <end position="45"/>
    </location>
</feature>
<dbReference type="InterPro" id="IPR032818">
    <property type="entry name" value="DedA-like"/>
</dbReference>
<comment type="similarity">
    <text evidence="2">Belongs to the DedA family.</text>
</comment>
<dbReference type="KEGG" id="tcd:AAIA72_16505"/>
<evidence type="ECO:0000313" key="9">
    <source>
        <dbReference type="EMBL" id="XDT74046.1"/>
    </source>
</evidence>
<dbReference type="PANTHER" id="PTHR30353">
    <property type="entry name" value="INNER MEMBRANE PROTEIN DEDA-RELATED"/>
    <property type="match status" value="1"/>
</dbReference>
<dbReference type="PANTHER" id="PTHR30353:SF15">
    <property type="entry name" value="INNER MEMBRANE PROTEIN YABI"/>
    <property type="match status" value="1"/>
</dbReference>
<keyword evidence="5 7" id="KW-1133">Transmembrane helix</keyword>
<feature type="transmembrane region" description="Helical" evidence="7">
    <location>
        <begin position="177"/>
        <end position="202"/>
    </location>
</feature>
<evidence type="ECO:0000256" key="6">
    <source>
        <dbReference type="ARBA" id="ARBA00023136"/>
    </source>
</evidence>
<dbReference type="RefSeq" id="WP_369603024.1">
    <property type="nucleotide sequence ID" value="NZ_CP154858.1"/>
</dbReference>
<feature type="transmembrane region" description="Helical" evidence="7">
    <location>
        <begin position="359"/>
        <end position="379"/>
    </location>
</feature>
<protein>
    <submittedName>
        <fullName evidence="9">VTT domain-containing protein</fullName>
    </submittedName>
</protein>
<feature type="transmembrane region" description="Helical" evidence="7">
    <location>
        <begin position="324"/>
        <end position="347"/>
    </location>
</feature>
<keyword evidence="3" id="KW-1003">Cell membrane</keyword>
<dbReference type="SMART" id="SM00014">
    <property type="entry name" value="acidPPc"/>
    <property type="match status" value="1"/>
</dbReference>
<keyword evidence="4 7" id="KW-0812">Transmembrane</keyword>
<feature type="transmembrane region" description="Helical" evidence="7">
    <location>
        <begin position="450"/>
        <end position="466"/>
    </location>
</feature>
<dbReference type="Pfam" id="PF01569">
    <property type="entry name" value="PAP2"/>
    <property type="match status" value="1"/>
</dbReference>
<dbReference type="Pfam" id="PF09335">
    <property type="entry name" value="VTT_dom"/>
    <property type="match status" value="1"/>
</dbReference>
<evidence type="ECO:0000256" key="7">
    <source>
        <dbReference type="SAM" id="Phobius"/>
    </source>
</evidence>
<name>A0AB39V1Q2_9GAMM</name>
<feature type="domain" description="Phosphatidic acid phosphatase type 2/haloperoxidase" evidence="8">
    <location>
        <begin position="324"/>
        <end position="432"/>
    </location>
</feature>
<reference evidence="9" key="1">
    <citation type="submission" date="2024-05" db="EMBL/GenBank/DDBJ databases">
        <title>Genome sequencing of novel strain.</title>
        <authorList>
            <person name="Ganbat D."/>
            <person name="Ganbat S."/>
            <person name="Lee S.-J."/>
        </authorList>
    </citation>
    <scope>NUCLEOTIDE SEQUENCE</scope>
    <source>
        <strain evidence="9">SMD15-11</strain>
    </source>
</reference>
<feature type="transmembrane region" description="Helical" evidence="7">
    <location>
        <begin position="391"/>
        <end position="414"/>
    </location>
</feature>
<dbReference type="GO" id="GO:0005886">
    <property type="term" value="C:plasma membrane"/>
    <property type="evidence" value="ECO:0007669"/>
    <property type="project" value="UniProtKB-SubCell"/>
</dbReference>
<keyword evidence="6 7" id="KW-0472">Membrane</keyword>
<evidence type="ECO:0000256" key="3">
    <source>
        <dbReference type="ARBA" id="ARBA00022475"/>
    </source>
</evidence>
<evidence type="ECO:0000256" key="4">
    <source>
        <dbReference type="ARBA" id="ARBA00022692"/>
    </source>
</evidence>
<comment type="subcellular location">
    <subcellularLocation>
        <location evidence="1">Cell membrane</location>
        <topology evidence="1">Multi-pass membrane protein</topology>
    </subcellularLocation>
</comment>
<dbReference type="InterPro" id="IPR036938">
    <property type="entry name" value="PAP2/HPO_sf"/>
</dbReference>
<feature type="transmembrane region" description="Helical" evidence="7">
    <location>
        <begin position="420"/>
        <end position="438"/>
    </location>
</feature>
<evidence type="ECO:0000256" key="1">
    <source>
        <dbReference type="ARBA" id="ARBA00004651"/>
    </source>
</evidence>